<keyword evidence="10" id="KW-1185">Reference proteome</keyword>
<proteinExistence type="predicted"/>
<organism evidence="9 11">
    <name type="scientific">Thalassospira marina</name>
    <dbReference type="NCBI Taxonomy" id="2048283"/>
    <lineage>
        <taxon>Bacteria</taxon>
        <taxon>Pseudomonadati</taxon>
        <taxon>Pseudomonadota</taxon>
        <taxon>Alphaproteobacteria</taxon>
        <taxon>Rhodospirillales</taxon>
        <taxon>Thalassospiraceae</taxon>
        <taxon>Thalassospira</taxon>
    </lineage>
</organism>
<dbReference type="InterPro" id="IPR023058">
    <property type="entry name" value="PPIase_PpiC_CS"/>
</dbReference>
<evidence type="ECO:0000256" key="3">
    <source>
        <dbReference type="ARBA" id="ARBA00030642"/>
    </source>
</evidence>
<feature type="domain" description="PpiC" evidence="7">
    <location>
        <begin position="176"/>
        <end position="274"/>
    </location>
</feature>
<dbReference type="InterPro" id="IPR000297">
    <property type="entry name" value="PPIase_PpiC"/>
</dbReference>
<dbReference type="PANTHER" id="PTHR47637:SF1">
    <property type="entry name" value="CHAPERONE SURA"/>
    <property type="match status" value="1"/>
</dbReference>
<dbReference type="SUPFAM" id="SSF54534">
    <property type="entry name" value="FKBP-like"/>
    <property type="match status" value="2"/>
</dbReference>
<dbReference type="OrthoDB" id="9791746at2"/>
<evidence type="ECO:0000313" key="11">
    <source>
        <dbReference type="Proteomes" id="UP000233597"/>
    </source>
</evidence>
<sequence length="425" mass="47050">MRPYISRPLRLCAMLLGVVLLTLPGGQARAQSTIGLAAVVNDQPISVVDLIDRLNLVATTSNIQLTEDRRREMIPQILHQLIDETLQMQEAKRRGFTVSDADMERAVASVEQNSGMPPGGLERYLQANRIPLESLQDQLRPQIAWQKILGSMRRDIEISESEIDDVLERIKRNQDKPRSNVQEIFLPIDNPQEENKVLDDARKIIGALRNGASFEGLARQFSANASAANGGNLGWMSSGEMDSTLENAVSNMQPGQISMPIRTVRGFYILKLLDRAQGDTNADRDVKLDLYQLFIPIAQNATEDEIRTKVGILQNARSTAQSCEAMANIAVDLGSDLSGRTKGISPQELSGTVANAVSQLKEGQTSNVIRVDGGALVVMLCGKTVQSTLPDRETIRSRLSMDRLEIAARRKLRELRREAFIDIRI</sequence>
<dbReference type="Proteomes" id="UP000233458">
    <property type="component" value="Chromosome"/>
</dbReference>
<dbReference type="InterPro" id="IPR027304">
    <property type="entry name" value="Trigger_fact/SurA_dom_sf"/>
</dbReference>
<evidence type="ECO:0000313" key="8">
    <source>
        <dbReference type="EMBL" id="AUG53317.1"/>
    </source>
</evidence>
<feature type="chain" id="PRO_5014775092" description="Parvulin-like PPIase" evidence="6">
    <location>
        <begin position="31"/>
        <end position="425"/>
    </location>
</feature>
<evidence type="ECO:0000256" key="4">
    <source>
        <dbReference type="ARBA" id="ARBA00031484"/>
    </source>
</evidence>
<evidence type="ECO:0000256" key="5">
    <source>
        <dbReference type="PROSITE-ProRule" id="PRU00278"/>
    </source>
</evidence>
<evidence type="ECO:0000256" key="1">
    <source>
        <dbReference type="ARBA" id="ARBA00018370"/>
    </source>
</evidence>
<dbReference type="Pfam" id="PF13624">
    <property type="entry name" value="SurA_N_3"/>
    <property type="match status" value="1"/>
</dbReference>
<dbReference type="EMBL" id="CP024199">
    <property type="protein sequence ID" value="AUG53317.1"/>
    <property type="molecule type" value="Genomic_DNA"/>
</dbReference>
<feature type="signal peptide" evidence="6">
    <location>
        <begin position="1"/>
        <end position="30"/>
    </location>
</feature>
<keyword evidence="2 6" id="KW-0732">Signal</keyword>
<dbReference type="PANTHER" id="PTHR47637">
    <property type="entry name" value="CHAPERONE SURA"/>
    <property type="match status" value="1"/>
</dbReference>
<dbReference type="EMBL" id="NWTK01000002">
    <property type="protein sequence ID" value="PKR55336.1"/>
    <property type="molecule type" value="Genomic_DNA"/>
</dbReference>
<dbReference type="Proteomes" id="UP000233597">
    <property type="component" value="Unassembled WGS sequence"/>
</dbReference>
<dbReference type="Pfam" id="PF00639">
    <property type="entry name" value="Rotamase"/>
    <property type="match status" value="1"/>
</dbReference>
<keyword evidence="5 9" id="KW-0413">Isomerase</keyword>
<evidence type="ECO:0000313" key="10">
    <source>
        <dbReference type="Proteomes" id="UP000233458"/>
    </source>
</evidence>
<evidence type="ECO:0000259" key="7">
    <source>
        <dbReference type="PROSITE" id="PS50198"/>
    </source>
</evidence>
<dbReference type="AlphaFoldDB" id="A0A2N3KXX0"/>
<dbReference type="InterPro" id="IPR050280">
    <property type="entry name" value="OMP_Chaperone_SurA"/>
</dbReference>
<keyword evidence="5" id="KW-0697">Rotamase</keyword>
<reference evidence="9 11" key="1">
    <citation type="submission" date="2017-09" db="EMBL/GenBank/DDBJ databases">
        <title>Biodiversity and function of Thalassospira species in the particle-attached aromatic-hydrocarbon-degrading consortia from the surface seawater of the South China Sea.</title>
        <authorList>
            <person name="Dong C."/>
            <person name="Liu R."/>
            <person name="Shao Z."/>
        </authorList>
    </citation>
    <scope>NUCLEOTIDE SEQUENCE [LARGE SCALE GENOMIC DNA]</scope>
    <source>
        <strain evidence="9 11">CSC1P2</strain>
    </source>
</reference>
<evidence type="ECO:0000313" key="9">
    <source>
        <dbReference type="EMBL" id="PKR55336.1"/>
    </source>
</evidence>
<dbReference type="GO" id="GO:0003755">
    <property type="term" value="F:peptidyl-prolyl cis-trans isomerase activity"/>
    <property type="evidence" value="ECO:0007669"/>
    <property type="project" value="UniProtKB-KW"/>
</dbReference>
<reference evidence="8 10" key="2">
    <citation type="submission" date="2017-10" db="EMBL/GenBank/DDBJ databases">
        <title>Biodiversity and function of Thalassospira species in the particle-attached aromatic-hydrocarbon-degrading consortia from the surface seawater of the China South Sea.</title>
        <authorList>
            <person name="Dong C."/>
            <person name="Liu R."/>
            <person name="Shao Z."/>
        </authorList>
    </citation>
    <scope>NUCLEOTIDE SEQUENCE [LARGE SCALE GENOMIC DNA]</scope>
    <source>
        <strain evidence="8 10">CSC3H3</strain>
    </source>
</reference>
<name>A0A2N3KXX0_9PROT</name>
<dbReference type="Gene3D" id="1.10.4030.10">
    <property type="entry name" value="Porin chaperone SurA, peptide-binding domain"/>
    <property type="match status" value="1"/>
</dbReference>
<dbReference type="Gene3D" id="3.10.50.40">
    <property type="match status" value="1"/>
</dbReference>
<evidence type="ECO:0000256" key="2">
    <source>
        <dbReference type="ARBA" id="ARBA00022729"/>
    </source>
</evidence>
<accession>A0A2N3KXX0</accession>
<dbReference type="PROSITE" id="PS01096">
    <property type="entry name" value="PPIC_PPIASE_1"/>
    <property type="match status" value="1"/>
</dbReference>
<dbReference type="KEGG" id="thac:CSC3H3_11795"/>
<dbReference type="InterPro" id="IPR046357">
    <property type="entry name" value="PPIase_dom_sf"/>
</dbReference>
<protein>
    <recommendedName>
        <fullName evidence="1">Parvulin-like PPIase</fullName>
    </recommendedName>
    <alternativeName>
        <fullName evidence="3">Peptidyl-prolyl cis-trans isomerase plp</fullName>
    </alternativeName>
    <alternativeName>
        <fullName evidence="4">Rotamase plp</fullName>
    </alternativeName>
</protein>
<gene>
    <name evidence="9" type="ORF">COO20_03955</name>
    <name evidence="8" type="ORF">CSC3H3_11795</name>
</gene>
<dbReference type="PROSITE" id="PS50198">
    <property type="entry name" value="PPIC_PPIASE_2"/>
    <property type="match status" value="1"/>
</dbReference>
<dbReference type="SUPFAM" id="SSF109998">
    <property type="entry name" value="Triger factor/SurA peptide-binding domain-like"/>
    <property type="match status" value="1"/>
</dbReference>
<evidence type="ECO:0000256" key="6">
    <source>
        <dbReference type="SAM" id="SignalP"/>
    </source>
</evidence>